<dbReference type="Proteomes" id="UP000839052">
    <property type="component" value="Chromosome"/>
</dbReference>
<reference evidence="1 2" key="1">
    <citation type="submission" date="2021-10" db="EMBL/GenBank/DDBJ databases">
        <authorList>
            <person name="Koch H."/>
        </authorList>
    </citation>
    <scope>NUCLEOTIDE SEQUENCE [LARGE SCALE GENOMIC DNA]</scope>
    <source>
        <strain evidence="1">6680</strain>
    </source>
</reference>
<dbReference type="EMBL" id="OU912926">
    <property type="protein sequence ID" value="CAG9932434.1"/>
    <property type="molecule type" value="Genomic_DNA"/>
</dbReference>
<protein>
    <submittedName>
        <fullName evidence="1">Uncharacterized protein</fullName>
    </submittedName>
</protein>
<proteinExistence type="predicted"/>
<evidence type="ECO:0000313" key="1">
    <source>
        <dbReference type="EMBL" id="CAG9932434.1"/>
    </source>
</evidence>
<accession>A0ABN8AKM4</accession>
<sequence>MQQKELAKLLGVSTSIVSRHVKRGMPTDTIERAEKWRKRHLEPGRVKGTRFTSIPNPAPTPAKLASPPDAEFYVSMANVEEVADLIDSALTRGNQDTAATRITQLRGLLRQIQNDASMRLSLRVWLALVDYMLHEEAEIRHAPDIWTPLTPGEFGARACPEFPWPVQCVLYDACDWDDNAIHGYPEYPGDDDDD</sequence>
<keyword evidence="2" id="KW-1185">Reference proteome</keyword>
<organism evidence="1 2">
    <name type="scientific">Candidatus Nitrotoga arctica</name>
    <dbReference type="NCBI Taxonomy" id="453162"/>
    <lineage>
        <taxon>Bacteria</taxon>
        <taxon>Pseudomonadati</taxon>
        <taxon>Pseudomonadota</taxon>
        <taxon>Betaproteobacteria</taxon>
        <taxon>Nitrosomonadales</taxon>
        <taxon>Gallionellaceae</taxon>
        <taxon>Candidatus Nitrotoga</taxon>
    </lineage>
</organism>
<dbReference type="RefSeq" id="WP_239796370.1">
    <property type="nucleotide sequence ID" value="NZ_OU912926.1"/>
</dbReference>
<name>A0ABN8AKM4_9PROT</name>
<gene>
    <name evidence="1" type="ORF">NTG6680_1181</name>
</gene>
<evidence type="ECO:0000313" key="2">
    <source>
        <dbReference type="Proteomes" id="UP000839052"/>
    </source>
</evidence>